<dbReference type="PANTHER" id="PTHR22950">
    <property type="entry name" value="AMINO ACID TRANSPORTER"/>
    <property type="match status" value="1"/>
</dbReference>
<reference evidence="8" key="1">
    <citation type="submission" date="2021-01" db="EMBL/GenBank/DDBJ databases">
        <authorList>
            <person name="Corre E."/>
            <person name="Pelletier E."/>
            <person name="Niang G."/>
            <person name="Scheremetjew M."/>
            <person name="Finn R."/>
            <person name="Kale V."/>
            <person name="Holt S."/>
            <person name="Cochrane G."/>
            <person name="Meng A."/>
            <person name="Brown T."/>
            <person name="Cohen L."/>
        </authorList>
    </citation>
    <scope>NUCLEOTIDE SEQUENCE</scope>
    <source>
        <strain evidence="8">CCMP1381</strain>
    </source>
</reference>
<feature type="domain" description="Amino acid transporter transmembrane" evidence="7">
    <location>
        <begin position="56"/>
        <end position="422"/>
    </location>
</feature>
<feature type="transmembrane region" description="Helical" evidence="5">
    <location>
        <begin position="434"/>
        <end position="455"/>
    </location>
</feature>
<feature type="signal peptide" evidence="6">
    <location>
        <begin position="1"/>
        <end position="18"/>
    </location>
</feature>
<feature type="chain" id="PRO_5031453574" description="Amino acid transporter transmembrane domain-containing protein" evidence="6">
    <location>
        <begin position="19"/>
        <end position="456"/>
    </location>
</feature>
<feature type="transmembrane region" description="Helical" evidence="5">
    <location>
        <begin position="331"/>
        <end position="352"/>
    </location>
</feature>
<dbReference type="PANTHER" id="PTHR22950:SF652">
    <property type="entry name" value="TRANSMEMBRANE AMINO ACID TRANSPORTER FAMILY PROTEIN"/>
    <property type="match status" value="1"/>
</dbReference>
<evidence type="ECO:0000256" key="6">
    <source>
        <dbReference type="SAM" id="SignalP"/>
    </source>
</evidence>
<dbReference type="Pfam" id="PF01490">
    <property type="entry name" value="Aa_trans"/>
    <property type="match status" value="1"/>
</dbReference>
<evidence type="ECO:0000256" key="3">
    <source>
        <dbReference type="ARBA" id="ARBA00022989"/>
    </source>
</evidence>
<gene>
    <name evidence="8" type="ORF">DSPE1174_LOCUS4231</name>
</gene>
<keyword evidence="2 5" id="KW-0812">Transmembrane</keyword>
<protein>
    <recommendedName>
        <fullName evidence="7">Amino acid transporter transmembrane domain-containing protein</fullName>
    </recommendedName>
</protein>
<evidence type="ECO:0000256" key="2">
    <source>
        <dbReference type="ARBA" id="ARBA00022692"/>
    </source>
</evidence>
<accession>A0A7S2FA48</accession>
<dbReference type="InterPro" id="IPR013057">
    <property type="entry name" value="AA_transpt_TM"/>
</dbReference>
<dbReference type="EMBL" id="HBGS01008121">
    <property type="protein sequence ID" value="CAD9380955.1"/>
    <property type="molecule type" value="Transcribed_RNA"/>
</dbReference>
<evidence type="ECO:0000256" key="1">
    <source>
        <dbReference type="ARBA" id="ARBA00004141"/>
    </source>
</evidence>
<name>A0A7S2FA48_9STRA</name>
<dbReference type="AlphaFoldDB" id="A0A7S2FA48"/>
<dbReference type="GO" id="GO:0016020">
    <property type="term" value="C:membrane"/>
    <property type="evidence" value="ECO:0007669"/>
    <property type="project" value="UniProtKB-SubCell"/>
</dbReference>
<proteinExistence type="predicted"/>
<organism evidence="8">
    <name type="scientific">Octactis speculum</name>
    <dbReference type="NCBI Taxonomy" id="3111310"/>
    <lineage>
        <taxon>Eukaryota</taxon>
        <taxon>Sar</taxon>
        <taxon>Stramenopiles</taxon>
        <taxon>Ochrophyta</taxon>
        <taxon>Dictyochophyceae</taxon>
        <taxon>Dictyochales</taxon>
        <taxon>Dictyochaceae</taxon>
        <taxon>Octactis</taxon>
    </lineage>
</organism>
<evidence type="ECO:0000313" key="8">
    <source>
        <dbReference type="EMBL" id="CAD9380955.1"/>
    </source>
</evidence>
<keyword evidence="6" id="KW-0732">Signal</keyword>
<feature type="transmembrane region" description="Helical" evidence="5">
    <location>
        <begin position="76"/>
        <end position="101"/>
    </location>
</feature>
<feature type="transmembrane region" description="Helical" evidence="5">
    <location>
        <begin position="200"/>
        <end position="220"/>
    </location>
</feature>
<sequence>MAPIWRILLLLLVGSTAGLKFANFNARVKTRGLIATRIPAEGVIGKEVVPEKKATGATAAESTANLVKSVVGAGVLSLPAGVAAGTGLVPAIVLTCVLGAYSSYTFSLIGRICNDVGAGSFRELGEKTRGPRFAKALDLLVCTKTFICCLAYSIVIADTFSSLAGAVGIPAHIATRNNVLFSMTALVVTPLTCLKDLSAFAVTSALGTIGMIYTAAFMIFRSLDKTYTAGGKFASLVASTSTPMSLWKMSPKSLVLTGTLSTAFIAHYNAPRFYAQLQDATPKRFIKMVNNGFAISVAIFAAVMASGYATFGSACQGLILNNYAPGDPLAFAARVAVGGAIVCTYPLVFDGLRVGVLSITKREDSVKFPNARSRTHAALLTAVTALAVLVKDVGFVSSLSGALFGSILIYVVPSILYLSSRSGLEDKGSNFESLFAKFTIGVGAALTVLGTKLVLF</sequence>
<keyword evidence="3 5" id="KW-1133">Transmembrane helix</keyword>
<feature type="transmembrane region" description="Helical" evidence="5">
    <location>
        <begin position="396"/>
        <end position="418"/>
    </location>
</feature>
<evidence type="ECO:0000259" key="7">
    <source>
        <dbReference type="Pfam" id="PF01490"/>
    </source>
</evidence>
<comment type="subcellular location">
    <subcellularLocation>
        <location evidence="1">Membrane</location>
        <topology evidence="1">Multi-pass membrane protein</topology>
    </subcellularLocation>
</comment>
<dbReference type="GO" id="GO:0015179">
    <property type="term" value="F:L-amino acid transmembrane transporter activity"/>
    <property type="evidence" value="ECO:0007669"/>
    <property type="project" value="TreeGrafter"/>
</dbReference>
<evidence type="ECO:0000256" key="4">
    <source>
        <dbReference type="ARBA" id="ARBA00023136"/>
    </source>
</evidence>
<feature type="transmembrane region" description="Helical" evidence="5">
    <location>
        <begin position="163"/>
        <end position="188"/>
    </location>
</feature>
<keyword evidence="4 5" id="KW-0472">Membrane</keyword>
<evidence type="ECO:0000256" key="5">
    <source>
        <dbReference type="SAM" id="Phobius"/>
    </source>
</evidence>
<feature type="transmembrane region" description="Helical" evidence="5">
    <location>
        <begin position="291"/>
        <end position="311"/>
    </location>
</feature>